<organism evidence="3 4">
    <name type="scientific">Multifurca ochricompacta</name>
    <dbReference type="NCBI Taxonomy" id="376703"/>
    <lineage>
        <taxon>Eukaryota</taxon>
        <taxon>Fungi</taxon>
        <taxon>Dikarya</taxon>
        <taxon>Basidiomycota</taxon>
        <taxon>Agaricomycotina</taxon>
        <taxon>Agaricomycetes</taxon>
        <taxon>Russulales</taxon>
        <taxon>Russulaceae</taxon>
        <taxon>Multifurca</taxon>
    </lineage>
</organism>
<dbReference type="EMBL" id="WTXG01000006">
    <property type="protein sequence ID" value="KAI0305232.1"/>
    <property type="molecule type" value="Genomic_DNA"/>
</dbReference>
<gene>
    <name evidence="3" type="ORF">B0F90DRAFT_1666688</name>
</gene>
<evidence type="ECO:0000313" key="4">
    <source>
        <dbReference type="Proteomes" id="UP001203297"/>
    </source>
</evidence>
<dbReference type="PANTHER" id="PTHR11177:SF317">
    <property type="entry name" value="CHITINASE 12-RELATED"/>
    <property type="match status" value="1"/>
</dbReference>
<feature type="chain" id="PRO_5042292330" evidence="1">
    <location>
        <begin position="19"/>
        <end position="427"/>
    </location>
</feature>
<dbReference type="SMART" id="SM00636">
    <property type="entry name" value="Glyco_18"/>
    <property type="match status" value="1"/>
</dbReference>
<reference evidence="3" key="1">
    <citation type="journal article" date="2022" name="New Phytol.">
        <title>Evolutionary transition to the ectomycorrhizal habit in the genomes of a hyperdiverse lineage of mushroom-forming fungi.</title>
        <authorList>
            <person name="Looney B."/>
            <person name="Miyauchi S."/>
            <person name="Morin E."/>
            <person name="Drula E."/>
            <person name="Courty P.E."/>
            <person name="Kohler A."/>
            <person name="Kuo A."/>
            <person name="LaButti K."/>
            <person name="Pangilinan J."/>
            <person name="Lipzen A."/>
            <person name="Riley R."/>
            <person name="Andreopoulos W."/>
            <person name="He G."/>
            <person name="Johnson J."/>
            <person name="Nolan M."/>
            <person name="Tritt A."/>
            <person name="Barry K.W."/>
            <person name="Grigoriev I.V."/>
            <person name="Nagy L.G."/>
            <person name="Hibbett D."/>
            <person name="Henrissat B."/>
            <person name="Matheny P.B."/>
            <person name="Labbe J."/>
            <person name="Martin F.M."/>
        </authorList>
    </citation>
    <scope>NUCLEOTIDE SEQUENCE</scope>
    <source>
        <strain evidence="3">BPL690</strain>
    </source>
</reference>
<name>A0AAD4QP40_9AGAM</name>
<comment type="caution">
    <text evidence="3">The sequence shown here is derived from an EMBL/GenBank/DDBJ whole genome shotgun (WGS) entry which is preliminary data.</text>
</comment>
<accession>A0AAD4QP40</accession>
<evidence type="ECO:0000259" key="2">
    <source>
        <dbReference type="PROSITE" id="PS51910"/>
    </source>
</evidence>
<dbReference type="AlphaFoldDB" id="A0AAD4QP40"/>
<dbReference type="PANTHER" id="PTHR11177">
    <property type="entry name" value="CHITINASE"/>
    <property type="match status" value="1"/>
</dbReference>
<dbReference type="InterPro" id="IPR050314">
    <property type="entry name" value="Glycosyl_Hydrlase_18"/>
</dbReference>
<dbReference type="GO" id="GO:0004568">
    <property type="term" value="F:chitinase activity"/>
    <property type="evidence" value="ECO:0007669"/>
    <property type="project" value="TreeGrafter"/>
</dbReference>
<keyword evidence="1" id="KW-0732">Signal</keyword>
<sequence>MKTLLALYFILYTQLSQAAPSCLSPISARSSGVSGRSSVSSPPVAVTWYGAWHSDEFTLQDVNWSKYTSVMYAFATTTPDVNTIGLSSSDESLLPQFVATAKHNHVNAILSIGGWTGSRYFSSAVATQANRTAFAQAIMRVISRYNLNGIEFDWEHPNKQGIGCNFISADDSTNFLTFLQTLRNQKGAKNLILSAAVAITPFVGPDGSPLSDVSGFAKVLNYIDVMNYDVWGSWEPSVGPNAPLDDSCAPSPQGSAKSAVKAWTNAGFPANQIILGVPAYGSSYRVDPKDAYDTSGKLKPYVPFDRSKQPAGDKWDSTAGGVDVCGNPNVVGGVFNFWGLIDGGFLTEKGTPAKGIDYTFDQCSQTPFIYNPKSHVMVSYDDASSFAAKGHYIRDAGLAGFSMWQAGGDSRSNILLNAISSAAGAIR</sequence>
<dbReference type="InterPro" id="IPR011583">
    <property type="entry name" value="Chitinase_II/V-like_cat"/>
</dbReference>
<dbReference type="GO" id="GO:0008061">
    <property type="term" value="F:chitin binding"/>
    <property type="evidence" value="ECO:0007669"/>
    <property type="project" value="InterPro"/>
</dbReference>
<dbReference type="SUPFAM" id="SSF51445">
    <property type="entry name" value="(Trans)glycosidases"/>
    <property type="match status" value="1"/>
</dbReference>
<keyword evidence="4" id="KW-1185">Reference proteome</keyword>
<dbReference type="GO" id="GO:0005975">
    <property type="term" value="P:carbohydrate metabolic process"/>
    <property type="evidence" value="ECO:0007669"/>
    <property type="project" value="InterPro"/>
</dbReference>
<dbReference type="Pfam" id="PF00704">
    <property type="entry name" value="Glyco_hydro_18"/>
    <property type="match status" value="1"/>
</dbReference>
<feature type="signal peptide" evidence="1">
    <location>
        <begin position="1"/>
        <end position="18"/>
    </location>
</feature>
<evidence type="ECO:0000256" key="1">
    <source>
        <dbReference type="SAM" id="SignalP"/>
    </source>
</evidence>
<protein>
    <submittedName>
        <fullName evidence="3">Chitinase</fullName>
    </submittedName>
</protein>
<dbReference type="GO" id="GO:0006032">
    <property type="term" value="P:chitin catabolic process"/>
    <property type="evidence" value="ECO:0007669"/>
    <property type="project" value="TreeGrafter"/>
</dbReference>
<dbReference type="Gene3D" id="3.20.20.80">
    <property type="entry name" value="Glycosidases"/>
    <property type="match status" value="2"/>
</dbReference>
<dbReference type="PROSITE" id="PS51910">
    <property type="entry name" value="GH18_2"/>
    <property type="match status" value="1"/>
</dbReference>
<dbReference type="GO" id="GO:0005576">
    <property type="term" value="C:extracellular region"/>
    <property type="evidence" value="ECO:0007669"/>
    <property type="project" value="TreeGrafter"/>
</dbReference>
<evidence type="ECO:0000313" key="3">
    <source>
        <dbReference type="EMBL" id="KAI0305232.1"/>
    </source>
</evidence>
<proteinExistence type="predicted"/>
<dbReference type="Proteomes" id="UP001203297">
    <property type="component" value="Unassembled WGS sequence"/>
</dbReference>
<dbReference type="InterPro" id="IPR029070">
    <property type="entry name" value="Chitinase_insertion_sf"/>
</dbReference>
<dbReference type="SUPFAM" id="SSF54556">
    <property type="entry name" value="Chitinase insertion domain"/>
    <property type="match status" value="1"/>
</dbReference>
<dbReference type="InterPro" id="IPR001223">
    <property type="entry name" value="Glyco_hydro18_cat"/>
</dbReference>
<dbReference type="InterPro" id="IPR017853">
    <property type="entry name" value="GH"/>
</dbReference>
<feature type="domain" description="GH18" evidence="2">
    <location>
        <begin position="43"/>
        <end position="426"/>
    </location>
</feature>